<sequence length="325" mass="34395">MVFPADAVYVAAGANVGDSLSAPAEVCPGDIYELERGQEALRLVVAREAGAQHVAAGSAIGTPGDVVDLLGRYTLMGDDGNRVELLVLALHGTAAGIYALPMSPMGAGIEYALVKVEDAPEAAPLSDLLCVSFARGTLITMADGTQRGIETLAQGDRVLTRDHGPQPVRWVGHATLRAVGAFAPVVISAGAMGNAGDLIISQHHRMFLYQRNRAKGVPTSEVLVQAKHLVNGETIFLREGAYVDYFSLVFDRHEIIYAEGIPAESLMVTEATLSRLPVELSAEVKAQFPGLSQHQHFGTEAGRQMLDLLTPSAQVGPKAKARPKA</sequence>
<dbReference type="RefSeq" id="WP_215503068.1">
    <property type="nucleotide sequence ID" value="NZ_CP076361.1"/>
</dbReference>
<keyword evidence="3" id="KW-1185">Reference proteome</keyword>
<feature type="domain" description="Hedgehog/Intein (Hint)" evidence="1">
    <location>
        <begin position="132"/>
        <end position="268"/>
    </location>
</feature>
<dbReference type="InterPro" id="IPR028992">
    <property type="entry name" value="Hedgehog/Intein_dom"/>
</dbReference>
<reference evidence="2" key="1">
    <citation type="submission" date="2021-06" db="EMBL/GenBank/DDBJ databases">
        <title>Direct submission.</title>
        <authorList>
            <person name="Lee C.-S."/>
            <person name="Jin L."/>
        </authorList>
    </citation>
    <scope>NUCLEOTIDE SEQUENCE</scope>
    <source>
        <strain evidence="2">Con5</strain>
    </source>
</reference>
<dbReference type="InterPro" id="IPR036844">
    <property type="entry name" value="Hint_dom_sf"/>
</dbReference>
<proteinExistence type="predicted"/>
<dbReference type="Gene3D" id="2.170.16.10">
    <property type="entry name" value="Hedgehog/Intein (Hint) domain"/>
    <property type="match status" value="1"/>
</dbReference>
<dbReference type="KEGG" id="gfu:KM031_02915"/>
<organism evidence="2 3">
    <name type="scientific">Gemmobacter fulvus</name>
    <dbReference type="NCBI Taxonomy" id="2840474"/>
    <lineage>
        <taxon>Bacteria</taxon>
        <taxon>Pseudomonadati</taxon>
        <taxon>Pseudomonadota</taxon>
        <taxon>Alphaproteobacteria</taxon>
        <taxon>Rhodobacterales</taxon>
        <taxon>Paracoccaceae</taxon>
        <taxon>Gemmobacter</taxon>
    </lineage>
</organism>
<evidence type="ECO:0000259" key="1">
    <source>
        <dbReference type="Pfam" id="PF13403"/>
    </source>
</evidence>
<evidence type="ECO:0000313" key="3">
    <source>
        <dbReference type="Proteomes" id="UP000679352"/>
    </source>
</evidence>
<dbReference type="Proteomes" id="UP000679352">
    <property type="component" value="Chromosome"/>
</dbReference>
<dbReference type="SUPFAM" id="SSF51294">
    <property type="entry name" value="Hedgehog/intein (Hint) domain"/>
    <property type="match status" value="1"/>
</dbReference>
<evidence type="ECO:0000313" key="2">
    <source>
        <dbReference type="EMBL" id="QWK90877.1"/>
    </source>
</evidence>
<protein>
    <submittedName>
        <fullName evidence="2">Hint domain-containing protein</fullName>
    </submittedName>
</protein>
<name>A0A975S1Q7_9RHOB</name>
<accession>A0A975S1Q7</accession>
<dbReference type="Pfam" id="PF13403">
    <property type="entry name" value="Hint_2"/>
    <property type="match status" value="1"/>
</dbReference>
<dbReference type="AlphaFoldDB" id="A0A975S1Q7"/>
<gene>
    <name evidence="2" type="ORF">KM031_02915</name>
</gene>
<dbReference type="EMBL" id="CP076361">
    <property type="protein sequence ID" value="QWK90877.1"/>
    <property type="molecule type" value="Genomic_DNA"/>
</dbReference>